<accession>L0RAP9</accession>
<protein>
    <submittedName>
        <fullName evidence="1">Uncharacterized protein</fullName>
    </submittedName>
</protein>
<proteinExistence type="predicted"/>
<evidence type="ECO:0000313" key="1">
    <source>
        <dbReference type="EMBL" id="CCO23265.1"/>
    </source>
</evidence>
<dbReference type="Proteomes" id="UP000010808">
    <property type="component" value="Chromosome"/>
</dbReference>
<sequence>MIYNKATLIAVAFLPDYRVVSTRISFFLKKKVWANNKTPSF</sequence>
<evidence type="ECO:0000313" key="2">
    <source>
        <dbReference type="Proteomes" id="UP000010808"/>
    </source>
</evidence>
<dbReference type="EMBL" id="FO203522">
    <property type="protein sequence ID" value="CCO23265.1"/>
    <property type="molecule type" value="Genomic_DNA"/>
</dbReference>
<name>L0RAP9_9BACT</name>
<gene>
    <name evidence="1" type="ORF">DESAM_20978</name>
</gene>
<dbReference type="HOGENOM" id="CLU_3269041_0_0_7"/>
<reference evidence="1 2" key="1">
    <citation type="submission" date="2012-10" db="EMBL/GenBank/DDBJ databases">
        <authorList>
            <person name="Genoscope - CEA"/>
        </authorList>
    </citation>
    <scope>NUCLEOTIDE SEQUENCE [LARGE SCALE GENOMIC DNA]</scope>
    <source>
        <strain evidence="2">AM13 / DSM 14728</strain>
    </source>
</reference>
<organism evidence="1 2">
    <name type="scientific">Maridesulfovibrio hydrothermalis AM13 = DSM 14728</name>
    <dbReference type="NCBI Taxonomy" id="1121451"/>
    <lineage>
        <taxon>Bacteria</taxon>
        <taxon>Pseudomonadati</taxon>
        <taxon>Thermodesulfobacteriota</taxon>
        <taxon>Desulfovibrionia</taxon>
        <taxon>Desulfovibrionales</taxon>
        <taxon>Desulfovibrionaceae</taxon>
        <taxon>Maridesulfovibrio</taxon>
    </lineage>
</organism>
<keyword evidence="2" id="KW-1185">Reference proteome</keyword>
<dbReference type="KEGG" id="dhy:DESAM_20978"/>
<dbReference type="AlphaFoldDB" id="L0RAP9"/>